<organism evidence="13 14">
    <name type="scientific">Hydrogenimonas thermophila</name>
    <dbReference type="NCBI Taxonomy" id="223786"/>
    <lineage>
        <taxon>Bacteria</taxon>
        <taxon>Pseudomonadati</taxon>
        <taxon>Campylobacterota</taxon>
        <taxon>Epsilonproteobacteria</taxon>
        <taxon>Campylobacterales</taxon>
        <taxon>Hydrogenimonadaceae</taxon>
        <taxon>Hydrogenimonas</taxon>
    </lineage>
</organism>
<dbReference type="InterPro" id="IPR036641">
    <property type="entry name" value="HPT_dom_sf"/>
</dbReference>
<feature type="modified residue" description="4-aspartylphosphate" evidence="10">
    <location>
        <position position="236"/>
    </location>
</feature>
<evidence type="ECO:0000313" key="13">
    <source>
        <dbReference type="EMBL" id="SFP03142.1"/>
    </source>
</evidence>
<evidence type="ECO:0000256" key="9">
    <source>
        <dbReference type="ARBA" id="ARBA00023136"/>
    </source>
</evidence>
<dbReference type="GO" id="GO:0000160">
    <property type="term" value="P:phosphorelay signal transduction system"/>
    <property type="evidence" value="ECO:0007669"/>
    <property type="project" value="UniProtKB-KW"/>
</dbReference>
<dbReference type="CDD" id="cd17546">
    <property type="entry name" value="REC_hyHK_CKI1_RcsC-like"/>
    <property type="match status" value="2"/>
</dbReference>
<name>A0A1I5M0T7_9BACT</name>
<dbReference type="Proteomes" id="UP000199227">
    <property type="component" value="Unassembled WGS sequence"/>
</dbReference>
<feature type="domain" description="Response regulatory" evidence="12">
    <location>
        <begin position="185"/>
        <end position="301"/>
    </location>
</feature>
<dbReference type="Gene3D" id="1.20.120.160">
    <property type="entry name" value="HPT domain"/>
    <property type="match status" value="1"/>
</dbReference>
<dbReference type="SUPFAM" id="SSF52172">
    <property type="entry name" value="CheY-like"/>
    <property type="match status" value="2"/>
</dbReference>
<dbReference type="InterPro" id="IPR001789">
    <property type="entry name" value="Sig_transdc_resp-reg_receiver"/>
</dbReference>
<dbReference type="InterPro" id="IPR011006">
    <property type="entry name" value="CheY-like_superfamily"/>
</dbReference>
<gene>
    <name evidence="13" type="ORF">SAMN05216234_104119</name>
</gene>
<dbReference type="GO" id="GO:0005524">
    <property type="term" value="F:ATP binding"/>
    <property type="evidence" value="ECO:0007669"/>
    <property type="project" value="UniProtKB-KW"/>
</dbReference>
<dbReference type="RefSeq" id="WP_092910898.1">
    <property type="nucleotide sequence ID" value="NZ_FOXB01000004.1"/>
</dbReference>
<keyword evidence="9" id="KW-0472">Membrane</keyword>
<dbReference type="EMBL" id="FOXB01000004">
    <property type="protein sequence ID" value="SFP03142.1"/>
    <property type="molecule type" value="Genomic_DNA"/>
</dbReference>
<dbReference type="SUPFAM" id="SSF47226">
    <property type="entry name" value="Histidine-containing phosphotransfer domain, HPT domain"/>
    <property type="match status" value="1"/>
</dbReference>
<dbReference type="STRING" id="223786.SAMN05216234_104119"/>
<protein>
    <submittedName>
        <fullName evidence="13">Polar amino acid transport system substrate-binding protein</fullName>
    </submittedName>
</protein>
<keyword evidence="2" id="KW-1003">Cell membrane</keyword>
<dbReference type="PROSITE" id="PS50110">
    <property type="entry name" value="RESPONSE_REGULATORY"/>
    <property type="match status" value="2"/>
</dbReference>
<dbReference type="OrthoDB" id="9794419at2"/>
<keyword evidence="5" id="KW-0547">Nucleotide-binding</keyword>
<keyword evidence="3 10" id="KW-0597">Phosphoprotein</keyword>
<keyword evidence="6" id="KW-0067">ATP-binding</keyword>
<dbReference type="Pfam" id="PF00072">
    <property type="entry name" value="Response_reg"/>
    <property type="match status" value="2"/>
</dbReference>
<evidence type="ECO:0000256" key="8">
    <source>
        <dbReference type="ARBA" id="ARBA00023012"/>
    </source>
</evidence>
<dbReference type="Gene3D" id="3.40.50.2300">
    <property type="match status" value="2"/>
</dbReference>
<evidence type="ECO:0000256" key="3">
    <source>
        <dbReference type="ARBA" id="ARBA00022553"/>
    </source>
</evidence>
<evidence type="ECO:0000256" key="7">
    <source>
        <dbReference type="ARBA" id="ARBA00022989"/>
    </source>
</evidence>
<evidence type="ECO:0000256" key="10">
    <source>
        <dbReference type="PROSITE-ProRule" id="PRU00169"/>
    </source>
</evidence>
<evidence type="ECO:0000259" key="11">
    <source>
        <dbReference type="PROSITE" id="PS50003"/>
    </source>
</evidence>
<evidence type="ECO:0000256" key="5">
    <source>
        <dbReference type="ARBA" id="ARBA00022741"/>
    </source>
</evidence>
<dbReference type="AlphaFoldDB" id="A0A1I5M0T7"/>
<comment type="subcellular location">
    <subcellularLocation>
        <location evidence="1">Cell membrane</location>
        <topology evidence="1">Multi-pass membrane protein</topology>
    </subcellularLocation>
</comment>
<proteinExistence type="predicted"/>
<accession>A0A1I5M0T7</accession>
<dbReference type="PROSITE" id="PS50003">
    <property type="entry name" value="PH_DOMAIN"/>
    <property type="match status" value="1"/>
</dbReference>
<evidence type="ECO:0000259" key="12">
    <source>
        <dbReference type="PROSITE" id="PS50110"/>
    </source>
</evidence>
<feature type="domain" description="PH" evidence="11">
    <location>
        <begin position="1"/>
        <end position="58"/>
    </location>
</feature>
<feature type="domain" description="Response regulatory" evidence="12">
    <location>
        <begin position="39"/>
        <end position="157"/>
    </location>
</feature>
<keyword evidence="7" id="KW-1133">Transmembrane helix</keyword>
<evidence type="ECO:0000313" key="14">
    <source>
        <dbReference type="Proteomes" id="UP000199227"/>
    </source>
</evidence>
<evidence type="ECO:0000256" key="1">
    <source>
        <dbReference type="ARBA" id="ARBA00004651"/>
    </source>
</evidence>
<sequence length="494" mass="56693">MNGKIWVESEYGKGSKFIFEIELEEREDTKQFNLFSDKKVLVVDDNKSWHSILANILEMFNIKVDHAYSGEEAVKKVCKCKECYDLILMDWNMPKIDGIEATKIIQKEFKKHPVTIIMISSFRQESIANLAKDVGIDIFLQKPINPSVLNDILSGLFLDGVDIKNIDTVKEDTLKDDLQSLNGSSILIVEDNVINQEIIIGLLENSGIKIDIANNGVEAVDMFNANSTKYELILMDLQMPIMGGIEATKIIREKYKDIPIIALTANAMKEDVEKTKLAGMNEHLNKPIEVEKLYATLLKFISKKESSSEIKTKKEEIELPEFTNIDISIGLKYLSNNKKLYLKILNDFYESYKDVKLEELSDEEFKRVTHTIKGLSANIGANSLHTIAKELDVTQNKSLLPEFYKELNAVIDELEEKLSKIDNQRDFKPELDTETRDELLEALKEYAKKRRSKLCNEVLEKLLSYKLSNEDQQLFNELKKLVDGRKYKIIVEMI</sequence>
<evidence type="ECO:0000256" key="6">
    <source>
        <dbReference type="ARBA" id="ARBA00022840"/>
    </source>
</evidence>
<keyword evidence="14" id="KW-1185">Reference proteome</keyword>
<dbReference type="GO" id="GO:0005886">
    <property type="term" value="C:plasma membrane"/>
    <property type="evidence" value="ECO:0007669"/>
    <property type="project" value="UniProtKB-SubCell"/>
</dbReference>
<keyword evidence="8" id="KW-0902">Two-component regulatory system</keyword>
<dbReference type="InterPro" id="IPR001849">
    <property type="entry name" value="PH_domain"/>
</dbReference>
<dbReference type="PANTHER" id="PTHR45339">
    <property type="entry name" value="HYBRID SIGNAL TRANSDUCTION HISTIDINE KINASE J"/>
    <property type="match status" value="1"/>
</dbReference>
<keyword evidence="4" id="KW-0812">Transmembrane</keyword>
<dbReference type="PANTHER" id="PTHR45339:SF1">
    <property type="entry name" value="HYBRID SIGNAL TRANSDUCTION HISTIDINE KINASE J"/>
    <property type="match status" value="1"/>
</dbReference>
<feature type="modified residue" description="4-aspartylphosphate" evidence="10">
    <location>
        <position position="90"/>
    </location>
</feature>
<evidence type="ECO:0000256" key="2">
    <source>
        <dbReference type="ARBA" id="ARBA00022475"/>
    </source>
</evidence>
<evidence type="ECO:0000256" key="4">
    <source>
        <dbReference type="ARBA" id="ARBA00022692"/>
    </source>
</evidence>
<reference evidence="13 14" key="1">
    <citation type="submission" date="2016-10" db="EMBL/GenBank/DDBJ databases">
        <authorList>
            <person name="de Groot N.N."/>
        </authorList>
    </citation>
    <scope>NUCLEOTIDE SEQUENCE [LARGE SCALE GENOMIC DNA]</scope>
    <source>
        <strain evidence="13 14">EP1-55-1</strain>
    </source>
</reference>
<dbReference type="SMART" id="SM00448">
    <property type="entry name" value="REC"/>
    <property type="match status" value="2"/>
</dbReference>